<evidence type="ECO:0000259" key="6">
    <source>
        <dbReference type="Pfam" id="PF07992"/>
    </source>
</evidence>
<evidence type="ECO:0000313" key="7">
    <source>
        <dbReference type="EMBL" id="OGK57468.1"/>
    </source>
</evidence>
<proteinExistence type="predicted"/>
<evidence type="ECO:0000256" key="4">
    <source>
        <dbReference type="ARBA" id="ARBA00023157"/>
    </source>
</evidence>
<evidence type="ECO:0000256" key="1">
    <source>
        <dbReference type="ARBA" id="ARBA00022630"/>
    </source>
</evidence>
<dbReference type="GO" id="GO:0016668">
    <property type="term" value="F:oxidoreductase activity, acting on a sulfur group of donors, NAD(P) as acceptor"/>
    <property type="evidence" value="ECO:0007669"/>
    <property type="project" value="UniProtKB-ARBA"/>
</dbReference>
<keyword evidence="3" id="KW-0560">Oxidoreductase</keyword>
<keyword evidence="2" id="KW-0274">FAD</keyword>
<evidence type="ECO:0000256" key="2">
    <source>
        <dbReference type="ARBA" id="ARBA00022827"/>
    </source>
</evidence>
<protein>
    <recommendedName>
        <fullName evidence="6">FAD/NAD(P)-binding domain-containing protein</fullName>
    </recommendedName>
</protein>
<accession>A0A1F7JPB3</accession>
<evidence type="ECO:0000256" key="3">
    <source>
        <dbReference type="ARBA" id="ARBA00023002"/>
    </source>
</evidence>
<name>A0A1F7JPB3_9BACT</name>
<dbReference type="SUPFAM" id="SSF51905">
    <property type="entry name" value="FAD/NAD(P)-binding domain"/>
    <property type="match status" value="1"/>
</dbReference>
<dbReference type="AlphaFoldDB" id="A0A1F7JPB3"/>
<dbReference type="PRINTS" id="PR00368">
    <property type="entry name" value="FADPNR"/>
</dbReference>
<dbReference type="PROSITE" id="PS00573">
    <property type="entry name" value="PYRIDINE_REDOX_2"/>
    <property type="match status" value="1"/>
</dbReference>
<evidence type="ECO:0000313" key="8">
    <source>
        <dbReference type="Proteomes" id="UP000176376"/>
    </source>
</evidence>
<reference evidence="7 8" key="1">
    <citation type="journal article" date="2016" name="Nat. Commun.">
        <title>Thousands of microbial genomes shed light on interconnected biogeochemical processes in an aquifer system.</title>
        <authorList>
            <person name="Anantharaman K."/>
            <person name="Brown C.T."/>
            <person name="Hug L.A."/>
            <person name="Sharon I."/>
            <person name="Castelle C.J."/>
            <person name="Probst A.J."/>
            <person name="Thomas B.C."/>
            <person name="Singh A."/>
            <person name="Wilkins M.J."/>
            <person name="Karaoz U."/>
            <person name="Brodie E.L."/>
            <person name="Williams K.H."/>
            <person name="Hubbard S.S."/>
            <person name="Banfield J.F."/>
        </authorList>
    </citation>
    <scope>NUCLEOTIDE SEQUENCE [LARGE SCALE GENOMIC DNA]</scope>
</reference>
<dbReference type="STRING" id="1802074.A3J15_01075"/>
<dbReference type="InterPro" id="IPR023753">
    <property type="entry name" value="FAD/NAD-binding_dom"/>
</dbReference>
<dbReference type="Pfam" id="PF07992">
    <property type="entry name" value="Pyr_redox_2"/>
    <property type="match status" value="1"/>
</dbReference>
<feature type="domain" description="FAD/NAD(P)-binding" evidence="6">
    <location>
        <begin position="5"/>
        <end position="261"/>
    </location>
</feature>
<dbReference type="InterPro" id="IPR008255">
    <property type="entry name" value="Pyr_nucl-diS_OxRdtase_2_AS"/>
</dbReference>
<organism evidence="7 8">
    <name type="scientific">Candidatus Roizmanbacteria bacterium RIFCSPLOWO2_02_FULL_38_10</name>
    <dbReference type="NCBI Taxonomy" id="1802074"/>
    <lineage>
        <taxon>Bacteria</taxon>
        <taxon>Candidatus Roizmaniibacteriota</taxon>
    </lineage>
</organism>
<keyword evidence="5" id="KW-0676">Redox-active center</keyword>
<keyword evidence="4" id="KW-1015">Disulfide bond</keyword>
<dbReference type="PANTHER" id="PTHR48105">
    <property type="entry name" value="THIOREDOXIN REDUCTASE 1-RELATED-RELATED"/>
    <property type="match status" value="1"/>
</dbReference>
<dbReference type="EMBL" id="MGAY01000001">
    <property type="protein sequence ID" value="OGK57468.1"/>
    <property type="molecule type" value="Genomic_DNA"/>
</dbReference>
<dbReference type="Gene3D" id="3.50.50.60">
    <property type="entry name" value="FAD/NAD(P)-binding domain"/>
    <property type="match status" value="3"/>
</dbReference>
<dbReference type="InterPro" id="IPR036188">
    <property type="entry name" value="FAD/NAD-bd_sf"/>
</dbReference>
<comment type="caution">
    <text evidence="7">The sequence shown here is derived from an EMBL/GenBank/DDBJ whole genome shotgun (WGS) entry which is preliminary data.</text>
</comment>
<gene>
    <name evidence="7" type="ORF">A3J15_01075</name>
</gene>
<sequence length="339" mass="37001">MDVENVVIVGGGPAGLSAALYLARADLKPLVIAGQAPGGQLMLTTEVENYPGFESILGPELINKYHSHAKKFGTRFMNDNIKQINPSDKAHVLTLSSGNQVKARSILIATGASALWLGIPSEQRLRGKGVSACATCDGFFFKDKIIAVVGGGDTAMEESLFLTKFATKVYVIHRRAEFRASKIMQQRVLSHPKIEIKWNSIVEEVLGKDKVDGLKLKIENSKIENLTVDGLFLAIGHKPDTKFLENGGILLDDKGYIITSARYVSEFTKFKAQNPKFKITIQNSKLEENINKFNLNYQSATSVPGIFAAGDCVDYIYRQAGTAVGMGIAAALEIEKFLE</sequence>
<dbReference type="Proteomes" id="UP000176376">
    <property type="component" value="Unassembled WGS sequence"/>
</dbReference>
<dbReference type="PRINTS" id="PR00469">
    <property type="entry name" value="PNDRDTASEII"/>
</dbReference>
<evidence type="ECO:0000256" key="5">
    <source>
        <dbReference type="ARBA" id="ARBA00023284"/>
    </source>
</evidence>
<keyword evidence="1" id="KW-0285">Flavoprotein</keyword>
<dbReference type="InterPro" id="IPR050097">
    <property type="entry name" value="Ferredoxin-NADP_redctase_2"/>
</dbReference>